<dbReference type="AlphaFoldDB" id="W4QAR5"/>
<dbReference type="Proteomes" id="UP000018895">
    <property type="component" value="Unassembled WGS sequence"/>
</dbReference>
<protein>
    <submittedName>
        <fullName evidence="1">Beta-galactosidase</fullName>
    </submittedName>
</protein>
<reference evidence="1" key="1">
    <citation type="journal article" date="2014" name="Genome Announc.">
        <title>Draft Genome Sequences of Three Alkaliphilic Bacillus Strains, Bacillus wakoensis JCM 9140T, Bacillus akibai JCM 9157T, and Bacillus hemicellulosilyticus JCM 9152T.</title>
        <authorList>
            <person name="Yuki M."/>
            <person name="Oshima K."/>
            <person name="Suda W."/>
            <person name="Oshida Y."/>
            <person name="Kitamura K."/>
            <person name="Iida T."/>
            <person name="Hattori M."/>
            <person name="Ohkuma M."/>
        </authorList>
    </citation>
    <scope>NUCLEOTIDE SEQUENCE [LARGE SCALE GENOMIC DNA]</scope>
    <source>
        <strain evidence="1">JCM 9152</strain>
    </source>
</reference>
<sequence>MYIDPSIEEKFTGHLKSAWLDSFKQSLEAKGWEQRVEQFKQVTGVHMVRSYKEIMERARRTSKLAGIQLLDIRDFPGQGHATTGVLDVFWDRKGVIEPKEFKQFNDARVLLMRTDRRTFYGGEELEATLELSNFGARIDQGVLKWEIHDGETLLSQGEQSVSSLEAGMIHAFETVRMTAVEDRPVQYLLSVTFEYAGIKLENEWDFWSYPRKPLPIGTEQIWTNMKELNSLLYGATYGELIGIEERSYKKEDARLAITEYLSRDVLQFLLDGGSVWLMAKPGNQYDEVHTKYLPVFWNFLWFPTQASTTMGMIVNEHPVFNHFPHDGMSNWQWYHLVDQTAALCLDNVPQVAPIVEVVDNFHRMKRLAYAFEAKVGKGKLFVSSFRTYATNDLKRPENSYLFQMILNYVLSESFQPNAQLTVGEIVRMCKVNGQTVT</sequence>
<proteinExistence type="predicted"/>
<evidence type="ECO:0000313" key="2">
    <source>
        <dbReference type="Proteomes" id="UP000018895"/>
    </source>
</evidence>
<gene>
    <name evidence="1" type="ORF">JCM9152_106</name>
</gene>
<evidence type="ECO:0000313" key="1">
    <source>
        <dbReference type="EMBL" id="GAE28773.1"/>
    </source>
</evidence>
<dbReference type="RefSeq" id="WP_035339725.1">
    <property type="nucleotide sequence ID" value="NZ_BAUU01000001.1"/>
</dbReference>
<keyword evidence="2" id="KW-1185">Reference proteome</keyword>
<dbReference type="OrthoDB" id="9814867at2"/>
<name>W4QAR5_9BACI</name>
<dbReference type="STRING" id="1236971.JCM9152_106"/>
<comment type="caution">
    <text evidence="1">The sequence shown here is derived from an EMBL/GenBank/DDBJ whole genome shotgun (WGS) entry which is preliminary data.</text>
</comment>
<dbReference type="EMBL" id="BAUU01000001">
    <property type="protein sequence ID" value="GAE28773.1"/>
    <property type="molecule type" value="Genomic_DNA"/>
</dbReference>
<accession>W4QAR5</accession>
<organism evidence="1 2">
    <name type="scientific">Halalkalibacter hemicellulosilyticusJCM 9152</name>
    <dbReference type="NCBI Taxonomy" id="1236971"/>
    <lineage>
        <taxon>Bacteria</taxon>
        <taxon>Bacillati</taxon>
        <taxon>Bacillota</taxon>
        <taxon>Bacilli</taxon>
        <taxon>Bacillales</taxon>
        <taxon>Bacillaceae</taxon>
        <taxon>Halalkalibacter</taxon>
    </lineage>
</organism>